<dbReference type="SUPFAM" id="SSF53448">
    <property type="entry name" value="Nucleotide-diphospho-sugar transferases"/>
    <property type="match status" value="1"/>
</dbReference>
<dbReference type="EMBL" id="HG322949">
    <property type="protein sequence ID" value="CDG81589.1"/>
    <property type="molecule type" value="Genomic_DNA"/>
</dbReference>
<keyword evidence="2" id="KW-0548">Nucleotidyltransferase</keyword>
<dbReference type="RefSeq" id="WP_038489168.1">
    <property type="nucleotide sequence ID" value="NZ_BCTH01000030.1"/>
</dbReference>
<dbReference type="PANTHER" id="PTHR42866">
    <property type="entry name" value="3-DEOXY-MANNO-OCTULOSONATE CYTIDYLYLTRANSFERASE"/>
    <property type="match status" value="1"/>
</dbReference>
<dbReference type="CDD" id="cd02518">
    <property type="entry name" value="GT2_SpsF"/>
    <property type="match status" value="1"/>
</dbReference>
<keyword evidence="3" id="KW-1185">Reference proteome</keyword>
<dbReference type="GO" id="GO:0005829">
    <property type="term" value="C:cytosol"/>
    <property type="evidence" value="ECO:0007669"/>
    <property type="project" value="TreeGrafter"/>
</dbReference>
<evidence type="ECO:0000256" key="1">
    <source>
        <dbReference type="SAM" id="MobiDB-lite"/>
    </source>
</evidence>
<protein>
    <submittedName>
        <fullName evidence="2">Cytidylyltransferase family protein</fullName>
    </submittedName>
</protein>
<evidence type="ECO:0000313" key="2">
    <source>
        <dbReference type="EMBL" id="CDG81589.1"/>
    </source>
</evidence>
<reference evidence="2 3" key="1">
    <citation type="journal article" date="2015" name="Genome Announc.">
        <title>Genome Sequence of Mushroom Soft-Rot Pathogen Janthinobacterium agaricidamnosum.</title>
        <authorList>
            <person name="Graupner K."/>
            <person name="Lackner G."/>
            <person name="Hertweck C."/>
        </authorList>
    </citation>
    <scope>NUCLEOTIDE SEQUENCE [LARGE SCALE GENOMIC DNA]</scope>
    <source>
        <strain evidence="3">NBRC 102515 / DSM 9628</strain>
    </source>
</reference>
<keyword evidence="2" id="KW-0808">Transferase</keyword>
<dbReference type="InterPro" id="IPR029044">
    <property type="entry name" value="Nucleotide-diphossugar_trans"/>
</dbReference>
<organism evidence="2 3">
    <name type="scientific">Janthinobacterium agaricidamnosum NBRC 102515 = DSM 9628</name>
    <dbReference type="NCBI Taxonomy" id="1349767"/>
    <lineage>
        <taxon>Bacteria</taxon>
        <taxon>Pseudomonadati</taxon>
        <taxon>Pseudomonadota</taxon>
        <taxon>Betaproteobacteria</taxon>
        <taxon>Burkholderiales</taxon>
        <taxon>Oxalobacteraceae</taxon>
        <taxon>Janthinobacterium</taxon>
    </lineage>
</organism>
<dbReference type="KEGG" id="jag:GJA_933"/>
<dbReference type="eggNOG" id="COG1861">
    <property type="taxonomic scope" value="Bacteria"/>
</dbReference>
<dbReference type="OrthoDB" id="9801052at2"/>
<dbReference type="InterPro" id="IPR003329">
    <property type="entry name" value="Cytidylyl_trans"/>
</dbReference>
<dbReference type="AlphaFoldDB" id="W0UYF7"/>
<dbReference type="Proteomes" id="UP000027604">
    <property type="component" value="Chromosome I"/>
</dbReference>
<evidence type="ECO:0000313" key="3">
    <source>
        <dbReference type="Proteomes" id="UP000027604"/>
    </source>
</evidence>
<sequence>MILAILQARVSSSRLPGKVLKPLLGVPMLIRQIERLRGVSRIDQLLVATSNESSDDAIEELCRAHGVACFRGDLNDVLERFHQAAQTAAPEHIVRLTADCPLTDAALIDQVIEFYLDGDYDYASNSLEATYPDGLDVEIFRASCLEQAWQEARLPSQREHVTPFINQQPQRYKIGLYRGATDLSHLRWTVDEPKDFELVTMIYEALYPDNSRFSMQDVLSLLERRPELADWNTMHERNEGYQKSLDADAAPTTIPHTKEN</sequence>
<dbReference type="PANTHER" id="PTHR42866:SF1">
    <property type="entry name" value="SPORE COAT POLYSACCHARIDE BIOSYNTHESIS PROTEIN SPSF"/>
    <property type="match status" value="1"/>
</dbReference>
<dbReference type="GO" id="GO:0016779">
    <property type="term" value="F:nucleotidyltransferase activity"/>
    <property type="evidence" value="ECO:0007669"/>
    <property type="project" value="UniProtKB-KW"/>
</dbReference>
<dbReference type="HOGENOM" id="CLU_072501_0_0_4"/>
<dbReference type="Gene3D" id="3.90.550.10">
    <property type="entry name" value="Spore Coat Polysaccharide Biosynthesis Protein SpsA, Chain A"/>
    <property type="match status" value="1"/>
</dbReference>
<dbReference type="STRING" id="1349767.GJA_933"/>
<dbReference type="Pfam" id="PF02348">
    <property type="entry name" value="CTP_transf_3"/>
    <property type="match status" value="1"/>
</dbReference>
<proteinExistence type="predicted"/>
<gene>
    <name evidence="2" type="ORF">GJA_933</name>
</gene>
<accession>W0UYF7</accession>
<name>W0UYF7_9BURK</name>
<feature type="region of interest" description="Disordered" evidence="1">
    <location>
        <begin position="239"/>
        <end position="260"/>
    </location>
</feature>
<dbReference type="PATRIC" id="fig|1349767.4.peg.2669"/>